<dbReference type="STRING" id="39946.B8BG10"/>
<dbReference type="Gramene" id="BGIOSGA032638-TA">
    <property type="protein sequence ID" value="BGIOSGA032638-PA"/>
    <property type="gene ID" value="BGIOSGA032638"/>
</dbReference>
<dbReference type="HOGENOM" id="CLU_1398407_0_0_1"/>
<evidence type="ECO:0000313" key="2">
    <source>
        <dbReference type="EMBL" id="EEC66662.1"/>
    </source>
</evidence>
<reference evidence="2 3" key="1">
    <citation type="journal article" date="2005" name="PLoS Biol.">
        <title>The genomes of Oryza sativa: a history of duplications.</title>
        <authorList>
            <person name="Yu J."/>
            <person name="Wang J."/>
            <person name="Lin W."/>
            <person name="Li S."/>
            <person name="Li H."/>
            <person name="Zhou J."/>
            <person name="Ni P."/>
            <person name="Dong W."/>
            <person name="Hu S."/>
            <person name="Zeng C."/>
            <person name="Zhang J."/>
            <person name="Zhang Y."/>
            <person name="Li R."/>
            <person name="Xu Z."/>
            <person name="Li S."/>
            <person name="Li X."/>
            <person name="Zheng H."/>
            <person name="Cong L."/>
            <person name="Lin L."/>
            <person name="Yin J."/>
            <person name="Geng J."/>
            <person name="Li G."/>
            <person name="Shi J."/>
            <person name="Liu J."/>
            <person name="Lv H."/>
            <person name="Li J."/>
            <person name="Wang J."/>
            <person name="Deng Y."/>
            <person name="Ran L."/>
            <person name="Shi X."/>
            <person name="Wang X."/>
            <person name="Wu Q."/>
            <person name="Li C."/>
            <person name="Ren X."/>
            <person name="Wang J."/>
            <person name="Wang X."/>
            <person name="Li D."/>
            <person name="Liu D."/>
            <person name="Zhang X."/>
            <person name="Ji Z."/>
            <person name="Zhao W."/>
            <person name="Sun Y."/>
            <person name="Zhang Z."/>
            <person name="Bao J."/>
            <person name="Han Y."/>
            <person name="Dong L."/>
            <person name="Ji J."/>
            <person name="Chen P."/>
            <person name="Wu S."/>
            <person name="Liu J."/>
            <person name="Xiao Y."/>
            <person name="Bu D."/>
            <person name="Tan J."/>
            <person name="Yang L."/>
            <person name="Ye C."/>
            <person name="Zhang J."/>
            <person name="Xu J."/>
            <person name="Zhou Y."/>
            <person name="Yu Y."/>
            <person name="Zhang B."/>
            <person name="Zhuang S."/>
            <person name="Wei H."/>
            <person name="Liu B."/>
            <person name="Lei M."/>
            <person name="Yu H."/>
            <person name="Li Y."/>
            <person name="Xu H."/>
            <person name="Wei S."/>
            <person name="He X."/>
            <person name="Fang L."/>
            <person name="Zhang Z."/>
            <person name="Zhang Y."/>
            <person name="Huang X."/>
            <person name="Su Z."/>
            <person name="Tong W."/>
            <person name="Li J."/>
            <person name="Tong Z."/>
            <person name="Li S."/>
            <person name="Ye J."/>
            <person name="Wang L."/>
            <person name="Fang L."/>
            <person name="Lei T."/>
            <person name="Chen C."/>
            <person name="Chen H."/>
            <person name="Xu Z."/>
            <person name="Li H."/>
            <person name="Huang H."/>
            <person name="Zhang F."/>
            <person name="Xu H."/>
            <person name="Li N."/>
            <person name="Zhao C."/>
            <person name="Li S."/>
            <person name="Dong L."/>
            <person name="Huang Y."/>
            <person name="Li L."/>
            <person name="Xi Y."/>
            <person name="Qi Q."/>
            <person name="Li W."/>
            <person name="Zhang B."/>
            <person name="Hu W."/>
            <person name="Zhang Y."/>
            <person name="Tian X."/>
            <person name="Jiao Y."/>
            <person name="Liang X."/>
            <person name="Jin J."/>
            <person name="Gao L."/>
            <person name="Zheng W."/>
            <person name="Hao B."/>
            <person name="Liu S."/>
            <person name="Wang W."/>
            <person name="Yuan L."/>
            <person name="Cao M."/>
            <person name="McDermott J."/>
            <person name="Samudrala R."/>
            <person name="Wang J."/>
            <person name="Wong G.K."/>
            <person name="Yang H."/>
        </authorList>
    </citation>
    <scope>NUCLEOTIDE SEQUENCE [LARGE SCALE GENOMIC DNA]</scope>
    <source>
        <strain evidence="3">cv. 93-11</strain>
    </source>
</reference>
<gene>
    <name evidence="2" type="ORF">OsI_32947</name>
</gene>
<feature type="region of interest" description="Disordered" evidence="1">
    <location>
        <begin position="167"/>
        <end position="195"/>
    </location>
</feature>
<evidence type="ECO:0000256" key="1">
    <source>
        <dbReference type="SAM" id="MobiDB-lite"/>
    </source>
</evidence>
<accession>B8BG10</accession>
<organism evidence="2 3">
    <name type="scientific">Oryza sativa subsp. indica</name>
    <name type="common">Rice</name>
    <dbReference type="NCBI Taxonomy" id="39946"/>
    <lineage>
        <taxon>Eukaryota</taxon>
        <taxon>Viridiplantae</taxon>
        <taxon>Streptophyta</taxon>
        <taxon>Embryophyta</taxon>
        <taxon>Tracheophyta</taxon>
        <taxon>Spermatophyta</taxon>
        <taxon>Magnoliopsida</taxon>
        <taxon>Liliopsida</taxon>
        <taxon>Poales</taxon>
        <taxon>Poaceae</taxon>
        <taxon>BOP clade</taxon>
        <taxon>Oryzoideae</taxon>
        <taxon>Oryzeae</taxon>
        <taxon>Oryzinae</taxon>
        <taxon>Oryza</taxon>
        <taxon>Oryza sativa</taxon>
    </lineage>
</organism>
<sequence>MASASSGGAGGGGGPHPSASPSAAAGVPSSSWSEASLDGGFLLRILQNPPPQTRHQAPPPVAAAAAAAAAGPQQVFVDPAVAAVGPAFPSAAPQLQHGGGFAWPSPASNPQPQPQPQLRFPDPRLAQPLDPYVVLGYGGSGAVDGVAGSKAVKPSVTMRNPLGLFGSLHQHASQDETMRKWPLGQAEQKHRNRAS</sequence>
<evidence type="ECO:0000313" key="3">
    <source>
        <dbReference type="Proteomes" id="UP000007015"/>
    </source>
</evidence>
<name>B8BG10_ORYSI</name>
<proteinExistence type="predicted"/>
<feature type="compositionally biased region" description="Low complexity" evidence="1">
    <location>
        <begin position="16"/>
        <end position="31"/>
    </location>
</feature>
<dbReference type="AlphaFoldDB" id="B8BG10"/>
<feature type="region of interest" description="Disordered" evidence="1">
    <location>
        <begin position="1"/>
        <end position="69"/>
    </location>
</feature>
<feature type="region of interest" description="Disordered" evidence="1">
    <location>
        <begin position="89"/>
        <end position="125"/>
    </location>
</feature>
<keyword evidence="3" id="KW-1185">Reference proteome</keyword>
<dbReference type="EMBL" id="CM000135">
    <property type="protein sequence ID" value="EEC66662.1"/>
    <property type="molecule type" value="Genomic_DNA"/>
</dbReference>
<dbReference type="Proteomes" id="UP000007015">
    <property type="component" value="Chromosome 10"/>
</dbReference>
<feature type="compositionally biased region" description="Pro residues" evidence="1">
    <location>
        <begin position="48"/>
        <end position="61"/>
    </location>
</feature>
<protein>
    <submittedName>
        <fullName evidence="2">Uncharacterized protein</fullName>
    </submittedName>
</protein>